<dbReference type="AlphaFoldDB" id="A0AAV4PHK1"/>
<reference evidence="2 3" key="1">
    <citation type="submission" date="2021-06" db="EMBL/GenBank/DDBJ databases">
        <title>Caerostris darwini draft genome.</title>
        <authorList>
            <person name="Kono N."/>
            <person name="Arakawa K."/>
        </authorList>
    </citation>
    <scope>NUCLEOTIDE SEQUENCE [LARGE SCALE GENOMIC DNA]</scope>
</reference>
<evidence type="ECO:0000256" key="1">
    <source>
        <dbReference type="SAM" id="MobiDB-lite"/>
    </source>
</evidence>
<organism evidence="2 3">
    <name type="scientific">Caerostris darwini</name>
    <dbReference type="NCBI Taxonomy" id="1538125"/>
    <lineage>
        <taxon>Eukaryota</taxon>
        <taxon>Metazoa</taxon>
        <taxon>Ecdysozoa</taxon>
        <taxon>Arthropoda</taxon>
        <taxon>Chelicerata</taxon>
        <taxon>Arachnida</taxon>
        <taxon>Araneae</taxon>
        <taxon>Araneomorphae</taxon>
        <taxon>Entelegynae</taxon>
        <taxon>Araneoidea</taxon>
        <taxon>Araneidae</taxon>
        <taxon>Caerostris</taxon>
    </lineage>
</organism>
<comment type="caution">
    <text evidence="2">The sequence shown here is derived from an EMBL/GenBank/DDBJ whole genome shotgun (WGS) entry which is preliminary data.</text>
</comment>
<evidence type="ECO:0000313" key="2">
    <source>
        <dbReference type="EMBL" id="GIX96932.1"/>
    </source>
</evidence>
<keyword evidence="3" id="KW-1185">Reference proteome</keyword>
<dbReference type="Proteomes" id="UP001054837">
    <property type="component" value="Unassembled WGS sequence"/>
</dbReference>
<gene>
    <name evidence="2" type="ORF">CDAR_563621</name>
</gene>
<evidence type="ECO:0000313" key="3">
    <source>
        <dbReference type="Proteomes" id="UP001054837"/>
    </source>
</evidence>
<name>A0AAV4PHK1_9ARAC</name>
<dbReference type="EMBL" id="BPLQ01002991">
    <property type="protein sequence ID" value="GIX96932.1"/>
    <property type="molecule type" value="Genomic_DNA"/>
</dbReference>
<accession>A0AAV4PHK1</accession>
<protein>
    <submittedName>
        <fullName evidence="2">Uncharacterized protein</fullName>
    </submittedName>
</protein>
<sequence length="98" mass="10990">MLADPEKTEGGNGPPLPINPPPQRHKVLVSFITLSSTIKTGQNEIFQSKSQMQYSPQNPLFIVFSDPPSTPYPEEKAFVHSSSFPNSIRFYRVLNLDD</sequence>
<proteinExistence type="predicted"/>
<feature type="region of interest" description="Disordered" evidence="1">
    <location>
        <begin position="1"/>
        <end position="23"/>
    </location>
</feature>